<evidence type="ECO:0000313" key="2">
    <source>
        <dbReference type="EMBL" id="KAK7353890.1"/>
    </source>
</evidence>
<feature type="compositionally biased region" description="Polar residues" evidence="1">
    <location>
        <begin position="70"/>
        <end position="80"/>
    </location>
</feature>
<dbReference type="AlphaFoldDB" id="A0AAN9MFV1"/>
<accession>A0AAN9MFV1</accession>
<protein>
    <submittedName>
        <fullName evidence="2">Uncharacterized protein</fullName>
    </submittedName>
</protein>
<dbReference type="Proteomes" id="UP001374584">
    <property type="component" value="Unassembled WGS sequence"/>
</dbReference>
<reference evidence="2 3" key="1">
    <citation type="submission" date="2024-01" db="EMBL/GenBank/DDBJ databases">
        <title>The genomes of 5 underutilized Papilionoideae crops provide insights into root nodulation and disease resistanc.</title>
        <authorList>
            <person name="Jiang F."/>
        </authorList>
    </citation>
    <scope>NUCLEOTIDE SEQUENCE [LARGE SCALE GENOMIC DNA]</scope>
    <source>
        <strain evidence="2">JINMINGXINNONG_FW02</strain>
        <tissue evidence="2">Leaves</tissue>
    </source>
</reference>
<sequence>MPDGRVILWCSEMFGRMVGMSRVTFGSRQYTCPPARRQTVAGFGPLMCDPSDGLGFSDHFSSVSSDSQSLGDTTVSSRLSDSMGERDVDAKDISPLVCFVAKGAKLDKVDVHDVGAKKPRKEKDKDKDLVACRQSDKVSFEKFAIQPHQEVEVDPKPL</sequence>
<feature type="region of interest" description="Disordered" evidence="1">
    <location>
        <begin position="61"/>
        <end position="86"/>
    </location>
</feature>
<dbReference type="EMBL" id="JAYMYR010000007">
    <property type="protein sequence ID" value="KAK7353890.1"/>
    <property type="molecule type" value="Genomic_DNA"/>
</dbReference>
<gene>
    <name evidence="2" type="ORF">VNO80_19343</name>
</gene>
<organism evidence="2 3">
    <name type="scientific">Phaseolus coccineus</name>
    <name type="common">Scarlet runner bean</name>
    <name type="synonym">Phaseolus multiflorus</name>
    <dbReference type="NCBI Taxonomy" id="3886"/>
    <lineage>
        <taxon>Eukaryota</taxon>
        <taxon>Viridiplantae</taxon>
        <taxon>Streptophyta</taxon>
        <taxon>Embryophyta</taxon>
        <taxon>Tracheophyta</taxon>
        <taxon>Spermatophyta</taxon>
        <taxon>Magnoliopsida</taxon>
        <taxon>eudicotyledons</taxon>
        <taxon>Gunneridae</taxon>
        <taxon>Pentapetalae</taxon>
        <taxon>rosids</taxon>
        <taxon>fabids</taxon>
        <taxon>Fabales</taxon>
        <taxon>Fabaceae</taxon>
        <taxon>Papilionoideae</taxon>
        <taxon>50 kb inversion clade</taxon>
        <taxon>NPAAA clade</taxon>
        <taxon>indigoferoid/millettioid clade</taxon>
        <taxon>Phaseoleae</taxon>
        <taxon>Phaseolus</taxon>
    </lineage>
</organism>
<evidence type="ECO:0000256" key="1">
    <source>
        <dbReference type="SAM" id="MobiDB-lite"/>
    </source>
</evidence>
<comment type="caution">
    <text evidence="2">The sequence shown here is derived from an EMBL/GenBank/DDBJ whole genome shotgun (WGS) entry which is preliminary data.</text>
</comment>
<proteinExistence type="predicted"/>
<name>A0AAN9MFV1_PHACN</name>
<evidence type="ECO:0000313" key="3">
    <source>
        <dbReference type="Proteomes" id="UP001374584"/>
    </source>
</evidence>
<keyword evidence="3" id="KW-1185">Reference proteome</keyword>